<dbReference type="Proteomes" id="UP000321026">
    <property type="component" value="Unassembled WGS sequence"/>
</dbReference>
<sequence length="92" mass="9799">MPTIKILVENETKPKGTITLSLYVTTAQNECGFIPAYGGTFSGPEGYYSAGAYVDGKKDFKTFGGFLLTGGSWTIVVRNDTIVAKGGCYPNC</sequence>
<reference evidence="1 2" key="1">
    <citation type="submission" date="2018-09" db="EMBL/GenBank/DDBJ databases">
        <title>Metagenome Assembled Genomes from an Advanced Water Purification Facility.</title>
        <authorList>
            <person name="Stamps B.W."/>
            <person name="Spear J.R."/>
        </authorList>
    </citation>
    <scope>NUCLEOTIDE SEQUENCE [LARGE SCALE GENOMIC DNA]</scope>
    <source>
        <strain evidence="1">Bin_63_2</strain>
    </source>
</reference>
<evidence type="ECO:0000313" key="1">
    <source>
        <dbReference type="EMBL" id="TXG75837.1"/>
    </source>
</evidence>
<name>A0A5C7J2U3_9BACT</name>
<organism evidence="1 2">
    <name type="scientific">Candidatus Dojkabacteria bacterium</name>
    <dbReference type="NCBI Taxonomy" id="2099670"/>
    <lineage>
        <taxon>Bacteria</taxon>
        <taxon>Candidatus Dojkabacteria</taxon>
    </lineage>
</organism>
<proteinExistence type="predicted"/>
<gene>
    <name evidence="1" type="ORF">E6Q11_06370</name>
</gene>
<evidence type="ECO:0000313" key="2">
    <source>
        <dbReference type="Proteomes" id="UP000321026"/>
    </source>
</evidence>
<dbReference type="AlphaFoldDB" id="A0A5C7J2U3"/>
<dbReference type="EMBL" id="SSDS01000100">
    <property type="protein sequence ID" value="TXG75837.1"/>
    <property type="molecule type" value="Genomic_DNA"/>
</dbReference>
<accession>A0A5C7J2U3</accession>
<comment type="caution">
    <text evidence="1">The sequence shown here is derived from an EMBL/GenBank/DDBJ whole genome shotgun (WGS) entry which is preliminary data.</text>
</comment>
<protein>
    <submittedName>
        <fullName evidence="1">Uncharacterized protein</fullName>
    </submittedName>
</protein>